<dbReference type="KEGG" id="blen:NCTC4824_00034"/>
<dbReference type="InterPro" id="IPR000310">
    <property type="entry name" value="Orn/Lys/Arg_deCO2ase_major_dom"/>
</dbReference>
<dbReference type="AlphaFoldDB" id="A0A2X4VJT3"/>
<evidence type="ECO:0000256" key="5">
    <source>
        <dbReference type="ARBA" id="ARBA00023239"/>
    </source>
</evidence>
<dbReference type="RefSeq" id="WP_066146117.1">
    <property type="nucleotide sequence ID" value="NZ_CBCSGM010000010.1"/>
</dbReference>
<evidence type="ECO:0000259" key="7">
    <source>
        <dbReference type="Pfam" id="PF03711"/>
    </source>
</evidence>
<dbReference type="Pfam" id="PF01276">
    <property type="entry name" value="OKR_DC_1"/>
    <property type="match status" value="1"/>
</dbReference>
<organism evidence="8 9">
    <name type="scientific">Lederbergia lenta</name>
    <name type="common">Bacillus lentus</name>
    <dbReference type="NCBI Taxonomy" id="1467"/>
    <lineage>
        <taxon>Bacteria</taxon>
        <taxon>Bacillati</taxon>
        <taxon>Bacillota</taxon>
        <taxon>Bacilli</taxon>
        <taxon>Bacillales</taxon>
        <taxon>Bacillaceae</taxon>
        <taxon>Lederbergia</taxon>
    </lineage>
</organism>
<evidence type="ECO:0000256" key="4">
    <source>
        <dbReference type="ARBA" id="ARBA00022898"/>
    </source>
</evidence>
<reference evidence="8 9" key="1">
    <citation type="submission" date="2018-06" db="EMBL/GenBank/DDBJ databases">
        <authorList>
            <consortium name="Pathogen Informatics"/>
            <person name="Doyle S."/>
        </authorList>
    </citation>
    <scope>NUCLEOTIDE SEQUENCE [LARGE SCALE GENOMIC DNA]</scope>
    <source>
        <strain evidence="8 9">NCTC4824</strain>
    </source>
</reference>
<proteinExistence type="inferred from homology"/>
<evidence type="ECO:0000259" key="6">
    <source>
        <dbReference type="Pfam" id="PF01276"/>
    </source>
</evidence>
<evidence type="ECO:0000313" key="9">
    <source>
        <dbReference type="Proteomes" id="UP000249134"/>
    </source>
</evidence>
<dbReference type="EC" id="4.1.1.19" evidence="8"/>
<evidence type="ECO:0000313" key="8">
    <source>
        <dbReference type="EMBL" id="SQI51081.1"/>
    </source>
</evidence>
<dbReference type="Gene3D" id="3.90.105.10">
    <property type="entry name" value="Molybdopterin biosynthesis moea protein, domain 2"/>
    <property type="match status" value="1"/>
</dbReference>
<gene>
    <name evidence="8" type="primary">speA</name>
    <name evidence="8" type="ORF">NCTC4824_00034</name>
</gene>
<dbReference type="InterPro" id="IPR052357">
    <property type="entry name" value="Orn_Lys_Arg_decarboxylase-I"/>
</dbReference>
<dbReference type="PANTHER" id="PTHR43277">
    <property type="entry name" value="ARGININE DECARBOXYLASE"/>
    <property type="match status" value="1"/>
</dbReference>
<keyword evidence="5 8" id="KW-0456">Lyase</keyword>
<keyword evidence="9" id="KW-1185">Reference proteome</keyword>
<comment type="cofactor">
    <cofactor evidence="1">
        <name>pyridoxal 5'-phosphate</name>
        <dbReference type="ChEBI" id="CHEBI:597326"/>
    </cofactor>
</comment>
<evidence type="ECO:0000256" key="2">
    <source>
        <dbReference type="ARBA" id="ARBA00010671"/>
    </source>
</evidence>
<accession>A0A2X4VJT3</accession>
<feature type="domain" description="Orn/Lys/Arg decarboxylases family 1 pyridoxal-P attachment site" evidence="6">
    <location>
        <begin position="7"/>
        <end position="293"/>
    </location>
</feature>
<dbReference type="EMBL" id="LS483476">
    <property type="protein sequence ID" value="SQI51081.1"/>
    <property type="molecule type" value="Genomic_DNA"/>
</dbReference>
<dbReference type="SUPFAM" id="SSF53383">
    <property type="entry name" value="PLP-dependent transferases"/>
    <property type="match status" value="1"/>
</dbReference>
<dbReference type="InterPro" id="IPR015424">
    <property type="entry name" value="PyrdxlP-dep_Trfase"/>
</dbReference>
<keyword evidence="3" id="KW-0210">Decarboxylase</keyword>
<dbReference type="Pfam" id="PF03711">
    <property type="entry name" value="OKR_DC_1_C"/>
    <property type="match status" value="1"/>
</dbReference>
<keyword evidence="4" id="KW-0663">Pyridoxal phosphate</keyword>
<dbReference type="InterPro" id="IPR015421">
    <property type="entry name" value="PyrdxlP-dep_Trfase_major"/>
</dbReference>
<name>A0A2X4VJT3_LEDLE</name>
<dbReference type="Proteomes" id="UP000249134">
    <property type="component" value="Chromosome 1"/>
</dbReference>
<comment type="similarity">
    <text evidence="2">Belongs to the Orn/Lys/Arg decarboxylase class-I family.</text>
</comment>
<dbReference type="Gene3D" id="3.40.640.10">
    <property type="entry name" value="Type I PLP-dependent aspartate aminotransferase-like (Major domain)"/>
    <property type="match status" value="1"/>
</dbReference>
<sequence>MDQNQIPLFNKLMEHKMKKTISFHVPGHKSGILLNGLDEAFTNFMEFDVTELSGLDDLHEPDEAIFEAQQLLSNVYRTKKSYFLVNGSTVGNLAMILACCKEGDAVLVQRNCHKSILNGLMMANVKPIFITPEIQSDLSLTSKVNPTYVKQAFEQYPNIKACIFTYPDYYGKTYNLKRIIEIAHLHDSVVLIDEAHGPHFQLGGPFPPSALTLGADIVVHSAHKMLPAMTMGSYLHVNSERIVQEKVEFYLSALQSSSPSYPIMASLDIARAYLANFSEEDVIYTLAKRKNFLNELVNKPKLYVHPLEEGQDPLKMLISHEDLTGYELQTVFENQHIYPEMADPFQVLFTLPLLKRHMEFPYEEAAKKINMMHWEKTNSLRPINSSPINKDKKISTLFFSYKEMLDKTTEIIAMNKAVGRIAAKMVIPYPPGIPLLLPGEIITIEHIEQLRELIRTNTHFQGGGELLKVEKVEVFIY</sequence>
<dbReference type="PANTHER" id="PTHR43277:SF3">
    <property type="entry name" value="DECARBOXYLASE, PUTATIVE-RELATED"/>
    <property type="match status" value="1"/>
</dbReference>
<evidence type="ECO:0000256" key="3">
    <source>
        <dbReference type="ARBA" id="ARBA00022793"/>
    </source>
</evidence>
<feature type="domain" description="Orn/Lys/Arg decarboxylase C-terminal" evidence="7">
    <location>
        <begin position="400"/>
        <end position="460"/>
    </location>
</feature>
<dbReference type="InterPro" id="IPR008286">
    <property type="entry name" value="Prn/Lys/Arg_de-COase_C"/>
</dbReference>
<dbReference type="GO" id="GO:0008792">
    <property type="term" value="F:arginine decarboxylase activity"/>
    <property type="evidence" value="ECO:0007669"/>
    <property type="project" value="UniProtKB-EC"/>
</dbReference>
<dbReference type="SUPFAM" id="SSF55904">
    <property type="entry name" value="Ornithine decarboxylase C-terminal domain"/>
    <property type="match status" value="1"/>
</dbReference>
<protein>
    <submittedName>
        <fullName evidence="8">Orn/Lys/Arg decarboxylase major subunit</fullName>
        <ecNumber evidence="8">4.1.1.19</ecNumber>
    </submittedName>
</protein>
<dbReference type="STRING" id="1348624.GCA_001591545_03847"/>
<evidence type="ECO:0000256" key="1">
    <source>
        <dbReference type="ARBA" id="ARBA00001933"/>
    </source>
</evidence>
<dbReference type="InterPro" id="IPR036633">
    <property type="entry name" value="Prn/Lys/Arg_de-COase_C_sf"/>
</dbReference>